<comment type="caution">
    <text evidence="4">The sequence shown here is derived from an EMBL/GenBank/DDBJ whole genome shotgun (WGS) entry which is preliminary data.</text>
</comment>
<dbReference type="AlphaFoldDB" id="A0A6I3JES1"/>
<evidence type="ECO:0000256" key="2">
    <source>
        <dbReference type="SAM" id="MobiDB-lite"/>
    </source>
</evidence>
<dbReference type="PRINTS" id="PR01438">
    <property type="entry name" value="UNVRSLSTRESS"/>
</dbReference>
<dbReference type="EMBL" id="WLCI01000016">
    <property type="protein sequence ID" value="MTB96611.1"/>
    <property type="molecule type" value="Genomic_DNA"/>
</dbReference>
<dbReference type="Proteomes" id="UP000433406">
    <property type="component" value="Unassembled WGS sequence"/>
</dbReference>
<dbReference type="SUPFAM" id="SSF52402">
    <property type="entry name" value="Adenine nucleotide alpha hydrolases-like"/>
    <property type="match status" value="1"/>
</dbReference>
<feature type="region of interest" description="Disordered" evidence="2">
    <location>
        <begin position="133"/>
        <end position="156"/>
    </location>
</feature>
<proteinExistence type="inferred from homology"/>
<sequence>MSAGPIVVGWTPDEFGATALERALAEARRRGLGVVTVNVGRGDALVDERFAHLEALDALEAELADSGVEHEVRQAVVPDVPDVAAEILHVANEVDAALVVLGLRRRSPVGKLLVGSVAQRVIRDARCPVIAVKPAEGPGDRAGDGAGDGTGDGVGG</sequence>
<dbReference type="RefSeq" id="WP_154616457.1">
    <property type="nucleotide sequence ID" value="NZ_CP053660.1"/>
</dbReference>
<dbReference type="Pfam" id="PF00582">
    <property type="entry name" value="Usp"/>
    <property type="match status" value="1"/>
</dbReference>
<name>A0A6I3JES1_9ACTN</name>
<reference evidence="4 5" key="1">
    <citation type="submission" date="2019-10" db="EMBL/GenBank/DDBJ databases">
        <title>Nocardioides novel species isolated from the excrement of Marmot.</title>
        <authorList>
            <person name="Zhang G."/>
        </authorList>
    </citation>
    <scope>NUCLEOTIDE SEQUENCE [LARGE SCALE GENOMIC DNA]</scope>
    <source>
        <strain evidence="5">zg-579</strain>
    </source>
</reference>
<evidence type="ECO:0000313" key="5">
    <source>
        <dbReference type="Proteomes" id="UP000433406"/>
    </source>
</evidence>
<dbReference type="InterPro" id="IPR014729">
    <property type="entry name" value="Rossmann-like_a/b/a_fold"/>
</dbReference>
<dbReference type="PANTHER" id="PTHR46268:SF6">
    <property type="entry name" value="UNIVERSAL STRESS PROTEIN UP12"/>
    <property type="match status" value="1"/>
</dbReference>
<gene>
    <name evidence="4" type="ORF">GGQ22_16165</name>
</gene>
<dbReference type="CDD" id="cd00293">
    <property type="entry name" value="USP-like"/>
    <property type="match status" value="1"/>
</dbReference>
<keyword evidence="5" id="KW-1185">Reference proteome</keyword>
<evidence type="ECO:0000313" key="4">
    <source>
        <dbReference type="EMBL" id="MTB96611.1"/>
    </source>
</evidence>
<evidence type="ECO:0000256" key="1">
    <source>
        <dbReference type="ARBA" id="ARBA00008791"/>
    </source>
</evidence>
<evidence type="ECO:0000259" key="3">
    <source>
        <dbReference type="Pfam" id="PF00582"/>
    </source>
</evidence>
<dbReference type="PANTHER" id="PTHR46268">
    <property type="entry name" value="STRESS RESPONSE PROTEIN NHAX"/>
    <property type="match status" value="1"/>
</dbReference>
<accession>A0A6I3JES1</accession>
<comment type="similarity">
    <text evidence="1">Belongs to the universal stress protein A family.</text>
</comment>
<dbReference type="InterPro" id="IPR006016">
    <property type="entry name" value="UspA"/>
</dbReference>
<organism evidence="4 5">
    <name type="scientific">Nocardioides marmotae</name>
    <dbReference type="NCBI Taxonomy" id="2663857"/>
    <lineage>
        <taxon>Bacteria</taxon>
        <taxon>Bacillati</taxon>
        <taxon>Actinomycetota</taxon>
        <taxon>Actinomycetes</taxon>
        <taxon>Propionibacteriales</taxon>
        <taxon>Nocardioidaceae</taxon>
        <taxon>Nocardioides</taxon>
    </lineage>
</organism>
<protein>
    <submittedName>
        <fullName evidence="4">Universal stress protein</fullName>
    </submittedName>
</protein>
<dbReference type="InterPro" id="IPR006015">
    <property type="entry name" value="Universal_stress_UspA"/>
</dbReference>
<feature type="domain" description="UspA" evidence="3">
    <location>
        <begin position="5"/>
        <end position="133"/>
    </location>
</feature>
<dbReference type="Gene3D" id="3.40.50.620">
    <property type="entry name" value="HUPs"/>
    <property type="match status" value="1"/>
</dbReference>
<feature type="compositionally biased region" description="Gly residues" evidence="2">
    <location>
        <begin position="144"/>
        <end position="156"/>
    </location>
</feature>